<name>A0A9E7GIG8_9LILI</name>
<evidence type="ECO:0000256" key="5">
    <source>
        <dbReference type="ARBA" id="ARBA00023242"/>
    </source>
</evidence>
<protein>
    <submittedName>
        <fullName evidence="8">MYB family transcription factor</fullName>
    </submittedName>
</protein>
<dbReference type="PANTHER" id="PTHR31003">
    <property type="entry name" value="MYB FAMILY TRANSCRIPTION FACTOR"/>
    <property type="match status" value="1"/>
</dbReference>
<dbReference type="PANTHER" id="PTHR31003:SF3">
    <property type="entry name" value="HOMEODOMAIN-LIKE SUPERFAMILY PROTEIN-RELATED"/>
    <property type="match status" value="1"/>
</dbReference>
<feature type="compositionally biased region" description="Basic and acidic residues" evidence="6">
    <location>
        <begin position="255"/>
        <end position="279"/>
    </location>
</feature>
<keyword evidence="9" id="KW-1185">Reference proteome</keyword>
<dbReference type="InterPro" id="IPR044787">
    <property type="entry name" value="HHO5-like"/>
</dbReference>
<dbReference type="InterPro" id="IPR006447">
    <property type="entry name" value="Myb_dom_plants"/>
</dbReference>
<evidence type="ECO:0000256" key="6">
    <source>
        <dbReference type="SAM" id="MobiDB-lite"/>
    </source>
</evidence>
<evidence type="ECO:0000313" key="9">
    <source>
        <dbReference type="Proteomes" id="UP001055439"/>
    </source>
</evidence>
<dbReference type="PROSITE" id="PS51294">
    <property type="entry name" value="HTH_MYB"/>
    <property type="match status" value="1"/>
</dbReference>
<dbReference type="EMBL" id="CP097508">
    <property type="protein sequence ID" value="URE13067.1"/>
    <property type="molecule type" value="Genomic_DNA"/>
</dbReference>
<feature type="compositionally biased region" description="Basic and acidic residues" evidence="6">
    <location>
        <begin position="482"/>
        <end position="492"/>
    </location>
</feature>
<dbReference type="GO" id="GO:0003700">
    <property type="term" value="F:DNA-binding transcription factor activity"/>
    <property type="evidence" value="ECO:0007669"/>
    <property type="project" value="InterPro"/>
</dbReference>
<dbReference type="InterPro" id="IPR017930">
    <property type="entry name" value="Myb_dom"/>
</dbReference>
<proteinExistence type="predicted"/>
<dbReference type="Proteomes" id="UP001055439">
    <property type="component" value="Chromosome 6"/>
</dbReference>
<dbReference type="Gene3D" id="1.10.10.60">
    <property type="entry name" value="Homeodomain-like"/>
    <property type="match status" value="1"/>
</dbReference>
<dbReference type="SUPFAM" id="SSF46689">
    <property type="entry name" value="Homeodomain-like"/>
    <property type="match status" value="1"/>
</dbReference>
<evidence type="ECO:0000256" key="2">
    <source>
        <dbReference type="ARBA" id="ARBA00023015"/>
    </source>
</evidence>
<keyword evidence="5" id="KW-0539">Nucleus</keyword>
<feature type="region of interest" description="Disordered" evidence="6">
    <location>
        <begin position="238"/>
        <end position="288"/>
    </location>
</feature>
<gene>
    <name evidence="8" type="ORF">MUK42_03913</name>
</gene>
<evidence type="ECO:0000313" key="8">
    <source>
        <dbReference type="EMBL" id="URE13067.1"/>
    </source>
</evidence>
<dbReference type="Pfam" id="PF26575">
    <property type="entry name" value="HHO5_N"/>
    <property type="match status" value="1"/>
</dbReference>
<keyword evidence="4" id="KW-0804">Transcription</keyword>
<accession>A0A9E7GIG8</accession>
<dbReference type="OrthoDB" id="10355952at2759"/>
<evidence type="ECO:0000256" key="3">
    <source>
        <dbReference type="ARBA" id="ARBA00023125"/>
    </source>
</evidence>
<keyword evidence="2" id="KW-0805">Transcription regulation</keyword>
<sequence>MHLGSISQTYPSQVALPLSRFVSPPSGFVEDETTLGRNPTYRYVASPFPRCVTRRLVLASARSILRLPGSLQPDCSIVLPLYNARAFSAVFASGCRPRTEGERSEREEGGEKMGSAAAADAGLDLRLFAARSVTCSLKEASAMEKGGGRKAKLEEYVTRLEEEKRKIEAFQRELPHSMHLLTDVIDGLKKELGRCNMGESCARVLGEFMPKKSKFEEKGGVNPEADCKEKRDWMSSAQLWSDNSNRSNSEENENEKEVMGERGEELSRPRKKESLHLESKSLSGGGAFVPFKAPPALSASSKKQEKPSITLPDLLLQASAMDDGTLTPAAVAEGRLVGDPLAEGVGRAPALETANDRISSQTQQQQARKVRRCWSPDLHRRFLFALRLLGGANVATPKQIRGLMEEDGLTNDEVKSHLQKYRLRMTSSSNAKNRPAAIGGGGWVHEEQRSASLQQSVPQPGSPESPLRLPVASTAGDSCEEEDRKSESHSCV</sequence>
<dbReference type="NCBIfam" id="TIGR01557">
    <property type="entry name" value="myb_SHAQKYF"/>
    <property type="match status" value="1"/>
</dbReference>
<evidence type="ECO:0000259" key="7">
    <source>
        <dbReference type="PROSITE" id="PS51294"/>
    </source>
</evidence>
<evidence type="ECO:0000256" key="4">
    <source>
        <dbReference type="ARBA" id="ARBA00023163"/>
    </source>
</evidence>
<dbReference type="GO" id="GO:0005634">
    <property type="term" value="C:nucleus"/>
    <property type="evidence" value="ECO:0007669"/>
    <property type="project" value="UniProtKB-SubCell"/>
</dbReference>
<feature type="domain" description="HTH myb-type" evidence="7">
    <location>
        <begin position="366"/>
        <end position="426"/>
    </location>
</feature>
<keyword evidence="3" id="KW-0238">DNA-binding</keyword>
<dbReference type="InterPro" id="IPR058673">
    <property type="entry name" value="HHO5-like_N"/>
</dbReference>
<dbReference type="AlphaFoldDB" id="A0A9E7GIG8"/>
<organism evidence="8 9">
    <name type="scientific">Musa troglodytarum</name>
    <name type="common">fe'i banana</name>
    <dbReference type="NCBI Taxonomy" id="320322"/>
    <lineage>
        <taxon>Eukaryota</taxon>
        <taxon>Viridiplantae</taxon>
        <taxon>Streptophyta</taxon>
        <taxon>Embryophyta</taxon>
        <taxon>Tracheophyta</taxon>
        <taxon>Spermatophyta</taxon>
        <taxon>Magnoliopsida</taxon>
        <taxon>Liliopsida</taxon>
        <taxon>Zingiberales</taxon>
        <taxon>Musaceae</taxon>
        <taxon>Musa</taxon>
    </lineage>
</organism>
<feature type="compositionally biased region" description="Polar residues" evidence="6">
    <location>
        <begin position="450"/>
        <end position="459"/>
    </location>
</feature>
<dbReference type="GO" id="GO:0003677">
    <property type="term" value="F:DNA binding"/>
    <property type="evidence" value="ECO:0007669"/>
    <property type="project" value="UniProtKB-KW"/>
</dbReference>
<dbReference type="InterPro" id="IPR009057">
    <property type="entry name" value="Homeodomain-like_sf"/>
</dbReference>
<comment type="subcellular location">
    <subcellularLocation>
        <location evidence="1">Nucleus</location>
    </subcellularLocation>
</comment>
<reference evidence="8" key="1">
    <citation type="submission" date="2022-05" db="EMBL/GenBank/DDBJ databases">
        <title>The Musa troglodytarum L. genome provides insights into the mechanism of non-climacteric behaviour and enrichment of carotenoids.</title>
        <authorList>
            <person name="Wang J."/>
        </authorList>
    </citation>
    <scope>NUCLEOTIDE SEQUENCE</scope>
    <source>
        <tissue evidence="8">Leaf</tissue>
    </source>
</reference>
<feature type="region of interest" description="Disordered" evidence="6">
    <location>
        <begin position="424"/>
        <end position="492"/>
    </location>
</feature>
<evidence type="ECO:0000256" key="1">
    <source>
        <dbReference type="ARBA" id="ARBA00004123"/>
    </source>
</evidence>